<dbReference type="FunFam" id="3.40.50.620:FF:000077">
    <property type="entry name" value="Leucine--tRNA ligase"/>
    <property type="match status" value="1"/>
</dbReference>
<dbReference type="SUPFAM" id="SSF52374">
    <property type="entry name" value="Nucleotidylyl transferase"/>
    <property type="match status" value="1"/>
</dbReference>
<evidence type="ECO:0000256" key="2">
    <source>
        <dbReference type="ARBA" id="ARBA00022490"/>
    </source>
</evidence>
<comment type="subcellular location">
    <subcellularLocation>
        <location evidence="9">Cytoplasm</location>
    </subcellularLocation>
</comment>
<dbReference type="Pfam" id="PF13603">
    <property type="entry name" value="tRNA-synt_1_2"/>
    <property type="match status" value="1"/>
</dbReference>
<dbReference type="FunFam" id="3.40.50.620:FF:000056">
    <property type="entry name" value="Leucine--tRNA ligase"/>
    <property type="match status" value="1"/>
</dbReference>
<dbReference type="Pfam" id="PF09334">
    <property type="entry name" value="tRNA-synt_1g"/>
    <property type="match status" value="1"/>
</dbReference>
<dbReference type="EC" id="6.1.1.4" evidence="9"/>
<comment type="catalytic activity">
    <reaction evidence="8 9">
        <text>tRNA(Leu) + L-leucine + ATP = L-leucyl-tRNA(Leu) + AMP + diphosphate</text>
        <dbReference type="Rhea" id="RHEA:11688"/>
        <dbReference type="Rhea" id="RHEA-COMP:9613"/>
        <dbReference type="Rhea" id="RHEA-COMP:9622"/>
        <dbReference type="ChEBI" id="CHEBI:30616"/>
        <dbReference type="ChEBI" id="CHEBI:33019"/>
        <dbReference type="ChEBI" id="CHEBI:57427"/>
        <dbReference type="ChEBI" id="CHEBI:78442"/>
        <dbReference type="ChEBI" id="CHEBI:78494"/>
        <dbReference type="ChEBI" id="CHEBI:456215"/>
        <dbReference type="EC" id="6.1.1.4"/>
    </reaction>
</comment>
<keyword evidence="6 9" id="KW-0648">Protein biosynthesis</keyword>
<dbReference type="SUPFAM" id="SSF47323">
    <property type="entry name" value="Anticodon-binding domain of a subclass of class I aminoacyl-tRNA synthetases"/>
    <property type="match status" value="1"/>
</dbReference>
<comment type="similarity">
    <text evidence="1 9 10">Belongs to the class-I aminoacyl-tRNA synthetase family.</text>
</comment>
<evidence type="ECO:0000259" key="14">
    <source>
        <dbReference type="Pfam" id="PF13603"/>
    </source>
</evidence>
<dbReference type="InterPro" id="IPR014729">
    <property type="entry name" value="Rossmann-like_a/b/a_fold"/>
</dbReference>
<feature type="domain" description="Aminoacyl-tRNA synthetase class Ia" evidence="11">
    <location>
        <begin position="612"/>
        <end position="641"/>
    </location>
</feature>
<feature type="domain" description="Methionyl/Leucyl tRNA synthetase" evidence="13">
    <location>
        <begin position="44"/>
        <end position="177"/>
    </location>
</feature>
<gene>
    <name evidence="9" type="primary">leuS</name>
    <name evidence="15" type="ORF">DI536_14285</name>
</gene>
<keyword evidence="7 9" id="KW-0030">Aminoacyl-tRNA synthetase</keyword>
<proteinExistence type="inferred from homology"/>
<dbReference type="EMBL" id="QFQP01000011">
    <property type="protein sequence ID" value="PZR12737.1"/>
    <property type="molecule type" value="Genomic_DNA"/>
</dbReference>
<dbReference type="PROSITE" id="PS00178">
    <property type="entry name" value="AA_TRNA_LIGASE_I"/>
    <property type="match status" value="1"/>
</dbReference>
<dbReference type="SUPFAM" id="SSF50677">
    <property type="entry name" value="ValRS/IleRS/LeuRS editing domain"/>
    <property type="match status" value="1"/>
</dbReference>
<dbReference type="NCBIfam" id="TIGR00396">
    <property type="entry name" value="leuS_bact"/>
    <property type="match status" value="1"/>
</dbReference>
<dbReference type="InterPro" id="IPR009008">
    <property type="entry name" value="Val/Leu/Ile-tRNA-synth_edit"/>
</dbReference>
<evidence type="ECO:0000313" key="15">
    <source>
        <dbReference type="EMBL" id="PZR12737.1"/>
    </source>
</evidence>
<evidence type="ECO:0000256" key="9">
    <source>
        <dbReference type="HAMAP-Rule" id="MF_00049"/>
    </source>
</evidence>
<feature type="domain" description="Leucyl-tRNA synthetase editing" evidence="14">
    <location>
        <begin position="225"/>
        <end position="406"/>
    </location>
</feature>
<dbReference type="FunFam" id="1.10.730.10:FF:000011">
    <property type="entry name" value="Leucine--tRNA ligase chloroplastic/mitochondrial"/>
    <property type="match status" value="1"/>
</dbReference>
<keyword evidence="5 9" id="KW-0067">ATP-binding</keyword>
<dbReference type="InterPro" id="IPR009080">
    <property type="entry name" value="tRNAsynth_Ia_anticodon-bd"/>
</dbReference>
<dbReference type="GO" id="GO:0005524">
    <property type="term" value="F:ATP binding"/>
    <property type="evidence" value="ECO:0007669"/>
    <property type="project" value="UniProtKB-UniRule"/>
</dbReference>
<organism evidence="15 16">
    <name type="scientific">Archangium gephyra</name>
    <dbReference type="NCBI Taxonomy" id="48"/>
    <lineage>
        <taxon>Bacteria</taxon>
        <taxon>Pseudomonadati</taxon>
        <taxon>Myxococcota</taxon>
        <taxon>Myxococcia</taxon>
        <taxon>Myxococcales</taxon>
        <taxon>Cystobacterineae</taxon>
        <taxon>Archangiaceae</taxon>
        <taxon>Archangium</taxon>
    </lineage>
</organism>
<feature type="domain" description="Methionyl/Valyl/Leucyl/Isoleucyl-tRNA synthetase anticodon-binding" evidence="12">
    <location>
        <begin position="698"/>
        <end position="806"/>
    </location>
</feature>
<dbReference type="PANTHER" id="PTHR43740:SF2">
    <property type="entry name" value="LEUCINE--TRNA LIGASE, MITOCHONDRIAL"/>
    <property type="match status" value="1"/>
</dbReference>
<dbReference type="GO" id="GO:0004823">
    <property type="term" value="F:leucine-tRNA ligase activity"/>
    <property type="evidence" value="ECO:0007669"/>
    <property type="project" value="UniProtKB-UniRule"/>
</dbReference>
<dbReference type="GO" id="GO:0002161">
    <property type="term" value="F:aminoacyl-tRNA deacylase activity"/>
    <property type="evidence" value="ECO:0007669"/>
    <property type="project" value="InterPro"/>
</dbReference>
<dbReference type="GO" id="GO:0006429">
    <property type="term" value="P:leucyl-tRNA aminoacylation"/>
    <property type="evidence" value="ECO:0007669"/>
    <property type="project" value="UniProtKB-UniRule"/>
</dbReference>
<comment type="caution">
    <text evidence="15">The sequence shown here is derived from an EMBL/GenBank/DDBJ whole genome shotgun (WGS) entry which is preliminary data.</text>
</comment>
<keyword evidence="3 9" id="KW-0436">Ligase</keyword>
<dbReference type="Gene3D" id="1.10.730.10">
    <property type="entry name" value="Isoleucyl-tRNA Synthetase, Domain 1"/>
    <property type="match status" value="1"/>
</dbReference>
<feature type="short sequence motif" description="'KMSKS' region" evidence="9">
    <location>
        <begin position="615"/>
        <end position="619"/>
    </location>
</feature>
<keyword evidence="2 9" id="KW-0963">Cytoplasm</keyword>
<dbReference type="InterPro" id="IPR002302">
    <property type="entry name" value="Leu-tRNA-ligase"/>
</dbReference>
<dbReference type="GO" id="GO:0005829">
    <property type="term" value="C:cytosol"/>
    <property type="evidence" value="ECO:0007669"/>
    <property type="project" value="TreeGrafter"/>
</dbReference>
<dbReference type="HAMAP" id="MF_00049_B">
    <property type="entry name" value="Leu_tRNA_synth_B"/>
    <property type="match status" value="1"/>
</dbReference>
<evidence type="ECO:0000259" key="11">
    <source>
        <dbReference type="Pfam" id="PF00133"/>
    </source>
</evidence>
<evidence type="ECO:0000256" key="3">
    <source>
        <dbReference type="ARBA" id="ARBA00022598"/>
    </source>
</evidence>
<evidence type="ECO:0000256" key="4">
    <source>
        <dbReference type="ARBA" id="ARBA00022741"/>
    </source>
</evidence>
<dbReference type="CDD" id="cd07958">
    <property type="entry name" value="Anticodon_Ia_Leu_BEm"/>
    <property type="match status" value="1"/>
</dbReference>
<evidence type="ECO:0000313" key="16">
    <source>
        <dbReference type="Proteomes" id="UP000249061"/>
    </source>
</evidence>
<evidence type="ECO:0000256" key="5">
    <source>
        <dbReference type="ARBA" id="ARBA00022840"/>
    </source>
</evidence>
<dbReference type="InterPro" id="IPR013155">
    <property type="entry name" value="M/V/L/I-tRNA-synth_anticd-bd"/>
</dbReference>
<protein>
    <recommendedName>
        <fullName evidence="9">Leucine--tRNA ligase</fullName>
        <ecNumber evidence="9">6.1.1.4</ecNumber>
    </recommendedName>
    <alternativeName>
        <fullName evidence="9">Leucyl-tRNA synthetase</fullName>
        <shortName evidence="9">LeuRS</shortName>
    </alternativeName>
</protein>
<evidence type="ECO:0000259" key="13">
    <source>
        <dbReference type="Pfam" id="PF09334"/>
    </source>
</evidence>
<dbReference type="Proteomes" id="UP000249061">
    <property type="component" value="Unassembled WGS sequence"/>
</dbReference>
<feature type="binding site" evidence="9">
    <location>
        <position position="618"/>
    </location>
    <ligand>
        <name>ATP</name>
        <dbReference type="ChEBI" id="CHEBI:30616"/>
    </ligand>
</feature>
<dbReference type="PRINTS" id="PR00985">
    <property type="entry name" value="TRNASYNTHLEU"/>
</dbReference>
<dbReference type="CDD" id="cd00812">
    <property type="entry name" value="LeuRS_core"/>
    <property type="match status" value="1"/>
</dbReference>
<dbReference type="InterPro" id="IPR001412">
    <property type="entry name" value="aa-tRNA-synth_I_CS"/>
</dbReference>
<dbReference type="Pfam" id="PF00133">
    <property type="entry name" value="tRNA-synt_1"/>
    <property type="match status" value="1"/>
</dbReference>
<evidence type="ECO:0000256" key="7">
    <source>
        <dbReference type="ARBA" id="ARBA00023146"/>
    </source>
</evidence>
<keyword evidence="4 9" id="KW-0547">Nucleotide-binding</keyword>
<dbReference type="InterPro" id="IPR015413">
    <property type="entry name" value="Methionyl/Leucyl_tRNA_Synth"/>
</dbReference>
<dbReference type="Pfam" id="PF08264">
    <property type="entry name" value="Anticodon_1"/>
    <property type="match status" value="1"/>
</dbReference>
<evidence type="ECO:0000259" key="12">
    <source>
        <dbReference type="Pfam" id="PF08264"/>
    </source>
</evidence>
<dbReference type="Gene3D" id="3.40.50.620">
    <property type="entry name" value="HUPs"/>
    <property type="match status" value="2"/>
</dbReference>
<evidence type="ECO:0000256" key="6">
    <source>
        <dbReference type="ARBA" id="ARBA00022917"/>
    </source>
</evidence>
<dbReference type="InterPro" id="IPR002300">
    <property type="entry name" value="aa-tRNA-synth_Ia"/>
</dbReference>
<sequence>MTFRYEPSVIEPKWQAAWDEKQTFRTPTELAELKKKPKYYVLDMFPYPSGAGLHIGHPEGYTATDVMARIKRMQGFNVLHPMGWDAFGLPAERSAVREGIHPAVITRRNVDNFRRQLKRIGFSYDWSREVDTTSPEYYRWTQWIFLKLYERGLAYMAEVPVNWCPALGTVLANEEVKDGKYVETGDLVERRMMKQWMLKIPVYAERLLTELETVDWPEGVKEMQRNWIGKSEGAEVQFKIDGRDESFIVFTTRPDTLFGATYCVLAPEHALVKRITTPEQQTAVEAYVTSAGQKTDLARTDLAKEKTGVFTGAYAVNPANGKKLPVWVADYVLSTYGTGAIMAVPAHDERDHAFARQFGLPIIEVVSGGKDVQETAHTEEGVAVNSGLLDGLKTEAAKQKMLSWLEEQKFGVRRVQYRLRDWLFSRQRYWGEPFPIVHLDDGSIATIPESQLPVTLPHVDEFKPTADGQPPLGRAGDWLMVELPDGRKGVREINTMPQWAGSCWYYLRFLDPHNDKQAWDPELEKYWMPVDLYVGGVEHAVLHLLYARFWHKVLFDIGVVSTREPFQKLFNQGMILAYSFKSESGKYYGPSEVDDREDGAFLKATGEKLHKQIEKMSKSKFNVVNPDDVIAEHGADALRLFELFMGPLEQVKPWQTTGVAGVARFLERVWRLIVDTETGAPATKLQDVPESHDPALQKALHKCIQAVERDTLALRFNTAISHMMTFVNEATGAKVLPKPVAKTLVTLLAPYAPHVAEELWSRLGGEGFVSVQAWPKFDAALTVEDSVTYAVQVLGKLRAEITAPIAATEAEVRAIAEADEKVKAAIAGKTVKKFVFVPKRLVNFVVG</sequence>
<reference evidence="15 16" key="1">
    <citation type="submission" date="2017-08" db="EMBL/GenBank/DDBJ databases">
        <title>Infants hospitalized years apart are colonized by the same room-sourced microbial strains.</title>
        <authorList>
            <person name="Brooks B."/>
            <person name="Olm M.R."/>
            <person name="Firek B.A."/>
            <person name="Baker R."/>
            <person name="Thomas B.C."/>
            <person name="Morowitz M.J."/>
            <person name="Banfield J.F."/>
        </authorList>
    </citation>
    <scope>NUCLEOTIDE SEQUENCE [LARGE SCALE GENOMIC DNA]</scope>
    <source>
        <strain evidence="15">S2_003_000_R2_14</strain>
    </source>
</reference>
<accession>A0A2W5TFP3</accession>
<dbReference type="PANTHER" id="PTHR43740">
    <property type="entry name" value="LEUCYL-TRNA SYNTHETASE"/>
    <property type="match status" value="1"/>
</dbReference>
<name>A0A2W5TFP3_9BACT</name>
<evidence type="ECO:0000256" key="10">
    <source>
        <dbReference type="RuleBase" id="RU363035"/>
    </source>
</evidence>
<dbReference type="AlphaFoldDB" id="A0A2W5TFP3"/>
<evidence type="ECO:0000256" key="8">
    <source>
        <dbReference type="ARBA" id="ARBA00047469"/>
    </source>
</evidence>
<comment type="caution">
    <text evidence="9">Lacks conserved residue(s) required for the propagation of feature annotation.</text>
</comment>
<evidence type="ECO:0000256" key="1">
    <source>
        <dbReference type="ARBA" id="ARBA00005594"/>
    </source>
</evidence>
<dbReference type="InterPro" id="IPR025709">
    <property type="entry name" value="Leu_tRNA-synth_edit"/>
</dbReference>